<name>A0AAN7ZVC8_9COLE</name>
<dbReference type="AlphaFoldDB" id="A0AAN7ZVC8"/>
<dbReference type="Gene3D" id="3.30.379.10">
    <property type="entry name" value="Chitobiase/beta-hexosaminidase domain 2-like"/>
    <property type="match status" value="1"/>
</dbReference>
<evidence type="ECO:0000313" key="12">
    <source>
        <dbReference type="EMBL" id="KAK5648803.1"/>
    </source>
</evidence>
<evidence type="ECO:0000256" key="8">
    <source>
        <dbReference type="PIRSR" id="PIRSR625705-1"/>
    </source>
</evidence>
<evidence type="ECO:0000256" key="9">
    <source>
        <dbReference type="SAM" id="Phobius"/>
    </source>
</evidence>
<dbReference type="Pfam" id="PF14845">
    <property type="entry name" value="Glycohydro_20b2"/>
    <property type="match status" value="1"/>
</dbReference>
<keyword evidence="7" id="KW-0326">Glycosidase</keyword>
<comment type="similarity">
    <text evidence="2">Belongs to the glycosyl hydrolase 20 family.</text>
</comment>
<keyword evidence="6" id="KW-0325">Glycoprotein</keyword>
<keyword evidence="4" id="KW-0732">Signal</keyword>
<dbReference type="InterPro" id="IPR029018">
    <property type="entry name" value="Hex-like_dom2"/>
</dbReference>
<dbReference type="InterPro" id="IPR015883">
    <property type="entry name" value="Glyco_hydro_20_cat"/>
</dbReference>
<dbReference type="GO" id="GO:0005886">
    <property type="term" value="C:plasma membrane"/>
    <property type="evidence" value="ECO:0007669"/>
    <property type="project" value="TreeGrafter"/>
</dbReference>
<dbReference type="EC" id="3.2.1.52" evidence="3"/>
<evidence type="ECO:0000256" key="7">
    <source>
        <dbReference type="ARBA" id="ARBA00023295"/>
    </source>
</evidence>
<dbReference type="CDD" id="cd06562">
    <property type="entry name" value="GH20_HexA_HexB-like"/>
    <property type="match status" value="1"/>
</dbReference>
<protein>
    <recommendedName>
        <fullName evidence="3">beta-N-acetylhexosaminidase</fullName>
        <ecNumber evidence="3">3.2.1.52</ecNumber>
    </recommendedName>
</protein>
<dbReference type="GO" id="GO:0030203">
    <property type="term" value="P:glycosaminoglycan metabolic process"/>
    <property type="evidence" value="ECO:0007669"/>
    <property type="project" value="TreeGrafter"/>
</dbReference>
<dbReference type="PRINTS" id="PR00738">
    <property type="entry name" value="GLHYDRLASE20"/>
</dbReference>
<dbReference type="PANTHER" id="PTHR22600">
    <property type="entry name" value="BETA-HEXOSAMINIDASE"/>
    <property type="match status" value="1"/>
</dbReference>
<feature type="active site" description="Proton donor" evidence="8">
    <location>
        <position position="415"/>
    </location>
</feature>
<evidence type="ECO:0000259" key="10">
    <source>
        <dbReference type="Pfam" id="PF00728"/>
    </source>
</evidence>
<proteinExistence type="inferred from homology"/>
<feature type="domain" description="Glycoside hydrolase family 20 catalytic" evidence="10">
    <location>
        <begin position="250"/>
        <end position="594"/>
    </location>
</feature>
<dbReference type="PANTHER" id="PTHR22600:SF3">
    <property type="entry name" value="BETA-HEXOSAMINIDASE FDL-RELATED"/>
    <property type="match status" value="1"/>
</dbReference>
<keyword evidence="13" id="KW-1185">Reference proteome</keyword>
<gene>
    <name evidence="12" type="ORF">RI129_003695</name>
</gene>
<dbReference type="Pfam" id="PF00728">
    <property type="entry name" value="Glyco_hydro_20"/>
    <property type="match status" value="1"/>
</dbReference>
<dbReference type="EMBL" id="JAVRBK010000002">
    <property type="protein sequence ID" value="KAK5648803.1"/>
    <property type="molecule type" value="Genomic_DNA"/>
</dbReference>
<evidence type="ECO:0000313" key="13">
    <source>
        <dbReference type="Proteomes" id="UP001329430"/>
    </source>
</evidence>
<dbReference type="SUPFAM" id="SSF55545">
    <property type="entry name" value="beta-N-acetylhexosaminidase-like domain"/>
    <property type="match status" value="1"/>
</dbReference>
<evidence type="ECO:0000256" key="1">
    <source>
        <dbReference type="ARBA" id="ARBA00001231"/>
    </source>
</evidence>
<evidence type="ECO:0000256" key="5">
    <source>
        <dbReference type="ARBA" id="ARBA00022801"/>
    </source>
</evidence>
<evidence type="ECO:0000256" key="2">
    <source>
        <dbReference type="ARBA" id="ARBA00006285"/>
    </source>
</evidence>
<evidence type="ECO:0000259" key="11">
    <source>
        <dbReference type="Pfam" id="PF14845"/>
    </source>
</evidence>
<dbReference type="InterPro" id="IPR029019">
    <property type="entry name" value="HEX_eukaryotic_N"/>
</dbReference>
<evidence type="ECO:0000256" key="6">
    <source>
        <dbReference type="ARBA" id="ARBA00023180"/>
    </source>
</evidence>
<feature type="transmembrane region" description="Helical" evidence="9">
    <location>
        <begin position="20"/>
        <end position="39"/>
    </location>
</feature>
<reference evidence="12 13" key="1">
    <citation type="journal article" date="2024" name="Insects">
        <title>An Improved Chromosome-Level Genome Assembly of the Firefly Pyrocoelia pectoralis.</title>
        <authorList>
            <person name="Fu X."/>
            <person name="Meyer-Rochow V.B."/>
            <person name="Ballantyne L."/>
            <person name="Zhu X."/>
        </authorList>
    </citation>
    <scope>NUCLEOTIDE SEQUENCE [LARGE SCALE GENOMIC DNA]</scope>
    <source>
        <strain evidence="12">XCY_ONT2</strain>
    </source>
</reference>
<organism evidence="12 13">
    <name type="scientific">Pyrocoelia pectoralis</name>
    <dbReference type="NCBI Taxonomy" id="417401"/>
    <lineage>
        <taxon>Eukaryota</taxon>
        <taxon>Metazoa</taxon>
        <taxon>Ecdysozoa</taxon>
        <taxon>Arthropoda</taxon>
        <taxon>Hexapoda</taxon>
        <taxon>Insecta</taxon>
        <taxon>Pterygota</taxon>
        <taxon>Neoptera</taxon>
        <taxon>Endopterygota</taxon>
        <taxon>Coleoptera</taxon>
        <taxon>Polyphaga</taxon>
        <taxon>Elateriformia</taxon>
        <taxon>Elateroidea</taxon>
        <taxon>Lampyridae</taxon>
        <taxon>Lampyrinae</taxon>
        <taxon>Pyrocoelia</taxon>
    </lineage>
</organism>
<dbReference type="GO" id="GO:0016231">
    <property type="term" value="F:beta-N-acetylglucosaminidase activity"/>
    <property type="evidence" value="ECO:0007669"/>
    <property type="project" value="TreeGrafter"/>
</dbReference>
<dbReference type="InterPro" id="IPR017853">
    <property type="entry name" value="GH"/>
</dbReference>
<evidence type="ECO:0000256" key="3">
    <source>
        <dbReference type="ARBA" id="ARBA00012663"/>
    </source>
</evidence>
<dbReference type="InterPro" id="IPR025705">
    <property type="entry name" value="Beta_hexosaminidase_sua/sub"/>
</dbReference>
<keyword evidence="9" id="KW-0812">Transmembrane</keyword>
<dbReference type="FunFam" id="3.20.20.80:FF:000063">
    <property type="entry name" value="Beta-hexosaminidase"/>
    <property type="match status" value="1"/>
</dbReference>
<dbReference type="GO" id="GO:0005975">
    <property type="term" value="P:carbohydrate metabolic process"/>
    <property type="evidence" value="ECO:0007669"/>
    <property type="project" value="InterPro"/>
</dbReference>
<sequence length="643" mass="73260">MPITNMIKQIIRPLGLRKVLYFLLLMCGVLIFYLMRYQLTSSSKHQARLSAKQQETIAKSSQLEGVWTWKCHNEKCERHARTKQDGPSVSLTTCNMLCGSMQLWPSPTGPVTLGSRALIFTVDQIHLETVLVGAIKELLDNAFINFVDNVAKTSRNKNGDSKYSDINKFRVFINVIDSDTTKLYIGTNESYSLTISTIETDLVVSIRAGTFFGARHALETLSQLIWWDELTHGGVLKVLKLASISDSPAFPYRGIMVDTARNFIPIESIKRVLTGMAANKLNAFHWHITDSQSFPFMSTRVPKMSRFGAYGRDMVYHPEDIKDIVEYARVRGIRVVIEIDTPAHAGNGWNWGPTEGLGELAVCVNEQPWSAYCGEPPCGQLNPINPNTYNVLEKLYTDILELSEETEIFHLGGDEVNLECWSREVKWNDSKLNYTDLHDLWGVFTLKALERLKKANGNKLPKYVIMWSSNLSKKPYTTKYLNKNNIVIQAWGPFQWGQTLELLQEGYRLIISHVDAWYLDCGFGRWRETGEAACDPYRTWQSIYMHRPWDSISFNKGKILGGEACLWSEQVDADSLDSRLWPRAAAFAERIWSDPIVNPFSGFAIDESVYTRLSTQRDRLMERGLIAEALWPQWCTQNPGMCL</sequence>
<keyword evidence="9" id="KW-0472">Membrane</keyword>
<feature type="domain" description="Beta-hexosaminidase eukaryotic type N-terminal" evidence="11">
    <location>
        <begin position="103"/>
        <end position="224"/>
    </location>
</feature>
<dbReference type="SUPFAM" id="SSF51445">
    <property type="entry name" value="(Trans)glycosidases"/>
    <property type="match status" value="1"/>
</dbReference>
<dbReference type="Gene3D" id="3.20.20.80">
    <property type="entry name" value="Glycosidases"/>
    <property type="match status" value="1"/>
</dbReference>
<accession>A0AAN7ZVC8</accession>
<keyword evidence="9" id="KW-1133">Transmembrane helix</keyword>
<keyword evidence="5" id="KW-0378">Hydrolase</keyword>
<comment type="catalytic activity">
    <reaction evidence="1">
        <text>Hydrolysis of terminal non-reducing N-acetyl-D-hexosamine residues in N-acetyl-beta-D-hexosaminides.</text>
        <dbReference type="EC" id="3.2.1.52"/>
    </reaction>
</comment>
<evidence type="ECO:0000256" key="4">
    <source>
        <dbReference type="ARBA" id="ARBA00022729"/>
    </source>
</evidence>
<dbReference type="Proteomes" id="UP001329430">
    <property type="component" value="Chromosome 2"/>
</dbReference>
<comment type="caution">
    <text evidence="12">The sequence shown here is derived from an EMBL/GenBank/DDBJ whole genome shotgun (WGS) entry which is preliminary data.</text>
</comment>